<sequence>MEESQKLDLSFFNEAEPFFKKFNQQTNLLLQILTEVANDFPQDFLVSIFPQSKGSKISKGNQLDGLPYQVLDIVRDFNQDTGFNIRLLNWWGKGFFIFISIGNKIILSNPEDWVYSHRVYQLSVGESIFDYGKIIHSSFRLTQNNLKSTIKDSSQIQIWRKLDMEADINDMKQKLSLLVKSILEYHSSFFLNSHI</sequence>
<comment type="caution">
    <text evidence="1">The sequence shown here is derived from an EMBL/GenBank/DDBJ whole genome shotgun (WGS) entry which is preliminary data.</text>
</comment>
<reference evidence="1 2" key="1">
    <citation type="submission" date="2024-09" db="EMBL/GenBank/DDBJ databases">
        <authorList>
            <person name="Sun Q."/>
            <person name="Mori K."/>
        </authorList>
    </citation>
    <scope>NUCLEOTIDE SEQUENCE [LARGE SCALE GENOMIC DNA]</scope>
    <source>
        <strain evidence="1 2">CCM 7650</strain>
    </source>
</reference>
<dbReference type="RefSeq" id="WP_382388013.1">
    <property type="nucleotide sequence ID" value="NZ_JBHLWI010000036.1"/>
</dbReference>
<organism evidence="1 2">
    <name type="scientific">Fontibacter flavus</name>
    <dbReference type="NCBI Taxonomy" id="654838"/>
    <lineage>
        <taxon>Bacteria</taxon>
        <taxon>Pseudomonadati</taxon>
        <taxon>Bacteroidota</taxon>
        <taxon>Cytophagia</taxon>
        <taxon>Cytophagales</taxon>
        <taxon>Cyclobacteriaceae</taxon>
        <taxon>Fontibacter</taxon>
    </lineage>
</organism>
<name>A0ABV6FUH8_9BACT</name>
<dbReference type="EMBL" id="JBHLWI010000036">
    <property type="protein sequence ID" value="MFC0263527.1"/>
    <property type="molecule type" value="Genomic_DNA"/>
</dbReference>
<evidence type="ECO:0000313" key="2">
    <source>
        <dbReference type="Proteomes" id="UP001589797"/>
    </source>
</evidence>
<evidence type="ECO:0000313" key="1">
    <source>
        <dbReference type="EMBL" id="MFC0263527.1"/>
    </source>
</evidence>
<gene>
    <name evidence="1" type="ORF">ACFFIP_12620</name>
</gene>
<keyword evidence="2" id="KW-1185">Reference proteome</keyword>
<proteinExistence type="predicted"/>
<dbReference type="Proteomes" id="UP001589797">
    <property type="component" value="Unassembled WGS sequence"/>
</dbReference>
<accession>A0ABV6FUH8</accession>
<protein>
    <submittedName>
        <fullName evidence="1">Uncharacterized protein</fullName>
    </submittedName>
</protein>